<dbReference type="GO" id="GO:0005739">
    <property type="term" value="C:mitochondrion"/>
    <property type="evidence" value="ECO:0000318"/>
    <property type="project" value="GO_Central"/>
</dbReference>
<keyword evidence="14" id="KW-0830">Ubiquinone</keyword>
<keyword evidence="10 11" id="KW-0472">Membrane</keyword>
<organism evidence="14 15">
    <name type="scientific">Klebsormidium nitens</name>
    <name type="common">Green alga</name>
    <name type="synonym">Ulothrix nitens</name>
    <dbReference type="NCBI Taxonomy" id="105231"/>
    <lineage>
        <taxon>Eukaryota</taxon>
        <taxon>Viridiplantae</taxon>
        <taxon>Streptophyta</taxon>
        <taxon>Klebsormidiophyceae</taxon>
        <taxon>Klebsormidiales</taxon>
        <taxon>Klebsormidiaceae</taxon>
        <taxon>Klebsormidium</taxon>
    </lineage>
</organism>
<dbReference type="GO" id="GO:0106364">
    <property type="term" value="F:4-hydroxy-3-all-trans-polyprenylbenzoate oxygenase activity"/>
    <property type="evidence" value="ECO:0007669"/>
    <property type="project" value="UniProtKB-EC"/>
</dbReference>
<evidence type="ECO:0000256" key="11">
    <source>
        <dbReference type="HAMAP-Rule" id="MF_03193"/>
    </source>
</evidence>
<feature type="domain" description="FAD-binding" evidence="13">
    <location>
        <begin position="382"/>
        <end position="446"/>
    </location>
</feature>
<dbReference type="InterPro" id="IPR010971">
    <property type="entry name" value="UbiH/COQ6"/>
</dbReference>
<evidence type="ECO:0000313" key="14">
    <source>
        <dbReference type="EMBL" id="GAQ90684.1"/>
    </source>
</evidence>
<dbReference type="GO" id="GO:0016123">
    <property type="term" value="P:xanthophyll biosynthetic process"/>
    <property type="evidence" value="ECO:0000318"/>
    <property type="project" value="GO_Central"/>
</dbReference>
<keyword evidence="7 11" id="KW-0560">Oxidoreductase</keyword>
<comment type="cofactor">
    <cofactor evidence="1 11">
        <name>FAD</name>
        <dbReference type="ChEBI" id="CHEBI:57692"/>
    </cofactor>
</comment>
<evidence type="ECO:0000256" key="9">
    <source>
        <dbReference type="ARBA" id="ARBA00023128"/>
    </source>
</evidence>
<dbReference type="SUPFAM" id="SSF51905">
    <property type="entry name" value="FAD/NAD(P)-binding domain"/>
    <property type="match status" value="1"/>
</dbReference>
<dbReference type="EMBL" id="DF237622">
    <property type="protein sequence ID" value="GAQ90684.1"/>
    <property type="molecule type" value="Genomic_DNA"/>
</dbReference>
<dbReference type="InterPro" id="IPR002938">
    <property type="entry name" value="FAD-bd"/>
</dbReference>
<dbReference type="Proteomes" id="UP000054558">
    <property type="component" value="Unassembled WGS sequence"/>
</dbReference>
<evidence type="ECO:0000256" key="7">
    <source>
        <dbReference type="ARBA" id="ARBA00023002"/>
    </source>
</evidence>
<dbReference type="GO" id="GO:0006744">
    <property type="term" value="P:ubiquinone biosynthetic process"/>
    <property type="evidence" value="ECO:0000318"/>
    <property type="project" value="GO_Central"/>
</dbReference>
<keyword evidence="9 11" id="KW-0496">Mitochondrion</keyword>
<dbReference type="UniPathway" id="UPA00232"/>
<dbReference type="Pfam" id="PF01494">
    <property type="entry name" value="FAD_binding_3"/>
    <property type="match status" value="2"/>
</dbReference>
<keyword evidence="5 11" id="KW-0999">Mitochondrion inner membrane</keyword>
<gene>
    <name evidence="11" type="primary">COQ6</name>
    <name evidence="14" type="ORF">KFL_006730050</name>
</gene>
<keyword evidence="6 11" id="KW-0274">FAD</keyword>
<dbReference type="GO" id="GO:0016120">
    <property type="term" value="P:carotene biosynthetic process"/>
    <property type="evidence" value="ECO:0000318"/>
    <property type="project" value="GO_Central"/>
</dbReference>
<dbReference type="EC" id="1.14.15.45" evidence="11"/>
<evidence type="ECO:0000259" key="13">
    <source>
        <dbReference type="Pfam" id="PF01494"/>
    </source>
</evidence>
<dbReference type="FunFam" id="3.50.50.60:FF:000021">
    <property type="entry name" value="Ubiquinone biosynthesis monooxygenase COQ6"/>
    <property type="match status" value="1"/>
</dbReference>
<dbReference type="GO" id="GO:0120538">
    <property type="term" value="F:2-methoxy-6-polyprenolphenol 4-hydroxylase activity"/>
    <property type="evidence" value="ECO:0007669"/>
    <property type="project" value="UniProtKB-EC"/>
</dbReference>
<reference evidence="14 15" key="1">
    <citation type="journal article" date="2014" name="Nat. Commun.">
        <title>Klebsormidium flaccidum genome reveals primary factors for plant terrestrial adaptation.</title>
        <authorList>
            <person name="Hori K."/>
            <person name="Maruyama F."/>
            <person name="Fujisawa T."/>
            <person name="Togashi T."/>
            <person name="Yamamoto N."/>
            <person name="Seo M."/>
            <person name="Sato S."/>
            <person name="Yamada T."/>
            <person name="Mori H."/>
            <person name="Tajima N."/>
            <person name="Moriyama T."/>
            <person name="Ikeuchi M."/>
            <person name="Watanabe M."/>
            <person name="Wada H."/>
            <person name="Kobayashi K."/>
            <person name="Saito M."/>
            <person name="Masuda T."/>
            <person name="Sasaki-Sekimoto Y."/>
            <person name="Mashiguchi K."/>
            <person name="Awai K."/>
            <person name="Shimojima M."/>
            <person name="Masuda S."/>
            <person name="Iwai M."/>
            <person name="Nobusawa T."/>
            <person name="Narise T."/>
            <person name="Kondo S."/>
            <person name="Saito H."/>
            <person name="Sato R."/>
            <person name="Murakawa M."/>
            <person name="Ihara Y."/>
            <person name="Oshima-Yamada Y."/>
            <person name="Ohtaka K."/>
            <person name="Satoh M."/>
            <person name="Sonobe K."/>
            <person name="Ishii M."/>
            <person name="Ohtani R."/>
            <person name="Kanamori-Sato M."/>
            <person name="Honoki R."/>
            <person name="Miyazaki D."/>
            <person name="Mochizuki H."/>
            <person name="Umetsu J."/>
            <person name="Higashi K."/>
            <person name="Shibata D."/>
            <person name="Kamiya Y."/>
            <person name="Sato N."/>
            <person name="Nakamura Y."/>
            <person name="Tabata S."/>
            <person name="Ida S."/>
            <person name="Kurokawa K."/>
            <person name="Ohta H."/>
        </authorList>
    </citation>
    <scope>NUCLEOTIDE SEQUENCE [LARGE SCALE GENOMIC DNA]</scope>
    <source>
        <strain evidence="14 15">NIES-2285</strain>
    </source>
</reference>
<evidence type="ECO:0000256" key="5">
    <source>
        <dbReference type="ARBA" id="ARBA00022792"/>
    </source>
</evidence>
<dbReference type="NCBIfam" id="TIGR01988">
    <property type="entry name" value="Ubi-OHases"/>
    <property type="match status" value="1"/>
</dbReference>
<accession>A0A1Y1IIQ7</accession>
<dbReference type="HAMAP" id="MF_03193">
    <property type="entry name" value="COQ6_monooxygenase"/>
    <property type="match status" value="1"/>
</dbReference>
<dbReference type="STRING" id="105231.A0A1Y1IIQ7"/>
<comment type="function">
    <text evidence="11">FAD-dependent monooxygenase required for two non-consecutive steps during ubiquinone biosynthesis. Required for the C5-ring hydroxylation during ubiquinone biosynthesis by catalyzing the hydroxylation of 4-hydroxy-3-(all-trans-polyprenyl)benzoic acid to 3,4-dihydroxy-5-(all-trans-polyprenyl)benzoic acid. Also acts downstream of coq4, for the C1-hydroxylation during ubiquinone biosynthesis by catalyzing the hydroxylation of 2-methoxy-6-(all-trans-polyprenyl)phenol to 2-methoxy-6-(all-trans-polyprenyl)benzene-1,4-diol. The electrons required for the hydroxylation reaction are funneled indirectly to coq6 from NADPH via a ferredoxin/ferredoxin reductase system.</text>
</comment>
<keyword evidence="8 11" id="KW-0503">Monooxygenase</keyword>
<dbReference type="PRINTS" id="PR00420">
    <property type="entry name" value="RNGMNOXGNASE"/>
</dbReference>
<sequence>MTPLLSTPAAGRCLRTIGTLLHNQQSALMPQLWTASRALSTGTGQDQYDVVVVGGGMVGAALACALGSSPMTSALRVAVVDGQAIDPAAPLPDASEAPEIRVSAVTPSSVNLFRDVGAWSTVQSARNAPFDTMQVWDSAGQGFVRYSAHDVDASVLGHVVENRVLLAALHRRLSESENTHLVCPAKVDSITWPESEVSESDADVRRESNGQAEASGQGAGASVHLSTGKTLGARLVVGADGGRSRVRSLAGLRTVGWQYGQRGLVATVVTDREHSTAWQRFLPTGPLALLPMGGHYSNIVWSTTESHARALESMPHSDFAAAVNRALSEEHAPQPPSSVSSFLPALPFLGGSSAGGFQPPPRVVEAVGRRASFPLSLVHSGKYVQPRLALIGDAAHSVHPLAGQGVNLGFGDAQALAAVIAKGVSTGRDIGELGLLEEYEAERRAANLGMMAALDGLQRLFHAQSAPVALARNLGLDLVQWLTPVKKRIMSYAMGMEPVR</sequence>
<dbReference type="PANTHER" id="PTHR43876:SF7">
    <property type="entry name" value="UBIQUINONE BIOSYNTHESIS MONOOXYGENASE COQ6, MITOCHONDRIAL"/>
    <property type="match status" value="1"/>
</dbReference>
<dbReference type="Gene3D" id="3.50.50.60">
    <property type="entry name" value="FAD/NAD(P)-binding domain"/>
    <property type="match status" value="2"/>
</dbReference>
<evidence type="ECO:0000256" key="4">
    <source>
        <dbReference type="ARBA" id="ARBA00022688"/>
    </source>
</evidence>
<evidence type="ECO:0000256" key="12">
    <source>
        <dbReference type="SAM" id="MobiDB-lite"/>
    </source>
</evidence>
<dbReference type="InterPro" id="IPR018168">
    <property type="entry name" value="Ubi_Hdrlase_CS"/>
</dbReference>
<comment type="catalytic activity">
    <reaction evidence="11">
        <text>a 2-methoxy-6-(all-trans-polyprenyl)phenol + 2 reduced [2Fe-2S]-[ferredoxin] + O2 + 2 H(+) = a 2-methoxy-6-(all-trans-polyprenyl)benzene-1,4-diol + 2 oxidized [2Fe-2S]-[ferredoxin] + H2O</text>
        <dbReference type="Rhea" id="RHEA:81183"/>
        <dbReference type="Rhea" id="RHEA-COMP:9551"/>
        <dbReference type="Rhea" id="RHEA-COMP:10000"/>
        <dbReference type="Rhea" id="RHEA-COMP:10001"/>
        <dbReference type="Rhea" id="RHEA-COMP:10858"/>
        <dbReference type="ChEBI" id="CHEBI:15377"/>
        <dbReference type="ChEBI" id="CHEBI:15378"/>
        <dbReference type="ChEBI" id="CHEBI:15379"/>
        <dbReference type="ChEBI" id="CHEBI:33737"/>
        <dbReference type="ChEBI" id="CHEBI:33738"/>
        <dbReference type="ChEBI" id="CHEBI:62731"/>
        <dbReference type="ChEBI" id="CHEBI:84166"/>
        <dbReference type="EC" id="1.14.15.46"/>
    </reaction>
</comment>
<feature type="domain" description="FAD-binding" evidence="13">
    <location>
        <begin position="48"/>
        <end position="342"/>
    </location>
</feature>
<evidence type="ECO:0000256" key="10">
    <source>
        <dbReference type="ARBA" id="ARBA00023136"/>
    </source>
</evidence>
<comment type="catalytic activity">
    <reaction evidence="11">
        <text>a 4-hydroxy-3-(all-trans-polyprenyl)benzoate + 2 reduced [2Fe-2S]-[ferredoxin] + O2 + 2 H(+) = a 3,4-dihydroxy-5-(all-trans-polyprenyl)benzoate + 2 oxidized [2Fe-2S]-[ferredoxin] + H2O</text>
        <dbReference type="Rhea" id="RHEA:81195"/>
        <dbReference type="Rhea" id="RHEA-COMP:9514"/>
        <dbReference type="Rhea" id="RHEA-COMP:10000"/>
        <dbReference type="Rhea" id="RHEA-COMP:10001"/>
        <dbReference type="Rhea" id="RHEA-COMP:10930"/>
        <dbReference type="ChEBI" id="CHEBI:15377"/>
        <dbReference type="ChEBI" id="CHEBI:15378"/>
        <dbReference type="ChEBI" id="CHEBI:15379"/>
        <dbReference type="ChEBI" id="CHEBI:33737"/>
        <dbReference type="ChEBI" id="CHEBI:33738"/>
        <dbReference type="ChEBI" id="CHEBI:64694"/>
        <dbReference type="ChEBI" id="CHEBI:78396"/>
        <dbReference type="EC" id="1.14.15.45"/>
    </reaction>
</comment>
<keyword evidence="15" id="KW-1185">Reference proteome</keyword>
<comment type="subcellular location">
    <subcellularLocation>
        <location evidence="11">Mitochondrion inner membrane</location>
        <topology evidence="11">Peripheral membrane protein</topology>
        <orientation evidence="11">Matrix side</orientation>
    </subcellularLocation>
</comment>
<dbReference type="InterPro" id="IPR051205">
    <property type="entry name" value="UbiH/COQ6_monooxygenase"/>
</dbReference>
<comment type="similarity">
    <text evidence="2 11">Belongs to the UbiH/COQ6 family.</text>
</comment>
<dbReference type="GO" id="GO:0071949">
    <property type="term" value="F:FAD binding"/>
    <property type="evidence" value="ECO:0007669"/>
    <property type="project" value="InterPro"/>
</dbReference>
<evidence type="ECO:0000256" key="6">
    <source>
        <dbReference type="ARBA" id="ARBA00022827"/>
    </source>
</evidence>
<dbReference type="GO" id="GO:0031314">
    <property type="term" value="C:extrinsic component of mitochondrial inner membrane"/>
    <property type="evidence" value="ECO:0007669"/>
    <property type="project" value="UniProtKB-UniRule"/>
</dbReference>
<dbReference type="GO" id="GO:0016491">
    <property type="term" value="F:oxidoreductase activity"/>
    <property type="evidence" value="ECO:0000318"/>
    <property type="project" value="GO_Central"/>
</dbReference>
<dbReference type="AlphaFoldDB" id="A0A1Y1IIQ7"/>
<evidence type="ECO:0000256" key="8">
    <source>
        <dbReference type="ARBA" id="ARBA00023033"/>
    </source>
</evidence>
<protein>
    <recommendedName>
        <fullName evidence="11">Ubiquinone biosynthesis monooxygenase COQ6, mitochondrial</fullName>
        <ecNumber evidence="11">1.14.15.45</ecNumber>
    </recommendedName>
    <alternativeName>
        <fullName evidence="11">2-methoxy-6-polyprenolphenol 4-hydroxylase</fullName>
        <ecNumber evidence="11">1.14.15.46</ecNumber>
    </alternativeName>
</protein>
<dbReference type="PANTHER" id="PTHR43876">
    <property type="entry name" value="UBIQUINONE BIOSYNTHESIS MONOOXYGENASE COQ6, MITOCHONDRIAL"/>
    <property type="match status" value="1"/>
</dbReference>
<dbReference type="PROSITE" id="PS01304">
    <property type="entry name" value="UBIH"/>
    <property type="match status" value="1"/>
</dbReference>
<feature type="compositionally biased region" description="Low complexity" evidence="12">
    <location>
        <begin position="210"/>
        <end position="222"/>
    </location>
</feature>
<keyword evidence="3 11" id="KW-0285">Flavoprotein</keyword>
<dbReference type="EC" id="1.14.15.46" evidence="11"/>
<evidence type="ECO:0000256" key="1">
    <source>
        <dbReference type="ARBA" id="ARBA00001974"/>
    </source>
</evidence>
<comment type="subunit">
    <text evidence="11">Component of a multi-subunit COQ enzyme complex.</text>
</comment>
<dbReference type="GO" id="GO:0016712">
    <property type="term" value="F:oxidoreductase activity, acting on paired donors, with incorporation or reduction of molecular oxygen, reduced flavin or flavoprotein as one donor, and incorporation of one atom of oxygen"/>
    <property type="evidence" value="ECO:0007669"/>
    <property type="project" value="UniProtKB-UniRule"/>
</dbReference>
<name>A0A1Y1IIQ7_KLENI</name>
<evidence type="ECO:0000256" key="2">
    <source>
        <dbReference type="ARBA" id="ARBA00005349"/>
    </source>
</evidence>
<dbReference type="InterPro" id="IPR036188">
    <property type="entry name" value="FAD/NAD-bd_sf"/>
</dbReference>
<dbReference type="InterPro" id="IPR000689">
    <property type="entry name" value="UbQ_mOase_COQ6"/>
</dbReference>
<evidence type="ECO:0000313" key="15">
    <source>
        <dbReference type="Proteomes" id="UP000054558"/>
    </source>
</evidence>
<comment type="pathway">
    <text evidence="11">Cofactor biosynthesis; ubiquinone biosynthesis.</text>
</comment>
<evidence type="ECO:0000256" key="3">
    <source>
        <dbReference type="ARBA" id="ARBA00022630"/>
    </source>
</evidence>
<feature type="region of interest" description="Disordered" evidence="12">
    <location>
        <begin position="193"/>
        <end position="224"/>
    </location>
</feature>
<keyword evidence="4 11" id="KW-0831">Ubiquinone biosynthesis</keyword>
<dbReference type="OrthoDB" id="2018932at2759"/>
<dbReference type="OMA" id="VKQMQVW"/>
<proteinExistence type="inferred from homology"/>